<evidence type="ECO:0000259" key="1">
    <source>
        <dbReference type="Pfam" id="PF12728"/>
    </source>
</evidence>
<accession>A0A177KUB4</accession>
<dbReference type="AlphaFoldDB" id="A0A177KUB4"/>
<dbReference type="SUPFAM" id="SSF46955">
    <property type="entry name" value="Putative DNA-binding domain"/>
    <property type="match status" value="1"/>
</dbReference>
<proteinExistence type="predicted"/>
<dbReference type="Pfam" id="PF12728">
    <property type="entry name" value="HTH_17"/>
    <property type="match status" value="1"/>
</dbReference>
<sequence>MNKPDYYTTKEAAAILDKATATIHKYIRDGKLTPIEDHWGGHRGKLFKKEAVEKLKEELADDMPGMTMSESADYLKITRSILQSYLDEHLIPFQKQTWRNKSVTFIQRLDLDTFKTAYRDRLLDDRLKQRTFYDRKNKQAFYQRFSSPSINEARLIRYDSGKWGFFIPLTGLEIGYEEGIFKHELTSDYEVSFGKRTGTPGYAKISLPLHYSLTRKFIDVLYKQCAISNLYMEIHEDKQKLTIYMKDAVLTDTESAESIGHLLENNIEDGYITANHQHIRIESSEKNLSIHLPYEIKKKIKELADEQGTSMQVISSQIIENYFSQQNKEEIVTVQSENVGQNYSLYKTRQR</sequence>
<gene>
    <name evidence="2" type="ORF">AWH48_19565</name>
</gene>
<name>A0A177KUB4_9BACI</name>
<dbReference type="RefSeq" id="WP_034290930.1">
    <property type="nucleotide sequence ID" value="NZ_LQWZ01000016.1"/>
</dbReference>
<dbReference type="Proteomes" id="UP000077271">
    <property type="component" value="Unassembled WGS sequence"/>
</dbReference>
<evidence type="ECO:0000313" key="2">
    <source>
        <dbReference type="EMBL" id="OAH56973.1"/>
    </source>
</evidence>
<feature type="domain" description="Helix-turn-helix" evidence="1">
    <location>
        <begin position="6"/>
        <end position="58"/>
    </location>
</feature>
<dbReference type="InterPro" id="IPR041657">
    <property type="entry name" value="HTH_17"/>
</dbReference>
<dbReference type="Gene3D" id="1.10.1660.10">
    <property type="match status" value="1"/>
</dbReference>
<dbReference type="EMBL" id="LQWZ01000016">
    <property type="protein sequence ID" value="OAH56973.1"/>
    <property type="molecule type" value="Genomic_DNA"/>
</dbReference>
<organism evidence="2 3">
    <name type="scientific">Domibacillus aminovorans</name>
    <dbReference type="NCBI Taxonomy" id="29332"/>
    <lineage>
        <taxon>Bacteria</taxon>
        <taxon>Bacillati</taxon>
        <taxon>Bacillota</taxon>
        <taxon>Bacilli</taxon>
        <taxon>Bacillales</taxon>
        <taxon>Bacillaceae</taxon>
        <taxon>Domibacillus</taxon>
    </lineage>
</organism>
<reference evidence="2 3" key="1">
    <citation type="submission" date="2016-01" db="EMBL/GenBank/DDBJ databases">
        <title>Investigation of taxonomic status of Bacillus aminovorans.</title>
        <authorList>
            <person name="Verma A."/>
            <person name="Pal Y."/>
            <person name="Krishnamurthi S."/>
        </authorList>
    </citation>
    <scope>NUCLEOTIDE SEQUENCE [LARGE SCALE GENOMIC DNA]</scope>
    <source>
        <strain evidence="2 3">DSM 4337</strain>
    </source>
</reference>
<dbReference type="InterPro" id="IPR009061">
    <property type="entry name" value="DNA-bd_dom_put_sf"/>
</dbReference>
<comment type="caution">
    <text evidence="2">The sequence shown here is derived from an EMBL/GenBank/DDBJ whole genome shotgun (WGS) entry which is preliminary data.</text>
</comment>
<protein>
    <recommendedName>
        <fullName evidence="1">Helix-turn-helix domain-containing protein</fullName>
    </recommendedName>
</protein>
<dbReference type="OrthoDB" id="1798833at2"/>
<evidence type="ECO:0000313" key="3">
    <source>
        <dbReference type="Proteomes" id="UP000077271"/>
    </source>
</evidence>